<reference evidence="2 3" key="1">
    <citation type="submission" date="2024-09" db="EMBL/GenBank/DDBJ databases">
        <title>Genome sequencing and assembly of Phytophthora oleae, isolate VK10A, causative agent of rot of olive drupes.</title>
        <authorList>
            <person name="Conti Taguali S."/>
            <person name="Riolo M."/>
            <person name="La Spada F."/>
            <person name="Cacciola S.O."/>
            <person name="Dionisio G."/>
        </authorList>
    </citation>
    <scope>NUCLEOTIDE SEQUENCE [LARGE SCALE GENOMIC DNA]</scope>
    <source>
        <strain evidence="2 3">VK10A</strain>
    </source>
</reference>
<keyword evidence="1" id="KW-1133">Transmembrane helix</keyword>
<keyword evidence="1" id="KW-0812">Transmembrane</keyword>
<protein>
    <submittedName>
        <fullName evidence="2">Uncharacterized protein</fullName>
    </submittedName>
</protein>
<feature type="transmembrane region" description="Helical" evidence="1">
    <location>
        <begin position="76"/>
        <end position="102"/>
    </location>
</feature>
<dbReference type="AlphaFoldDB" id="A0ABD3FIY8"/>
<evidence type="ECO:0000313" key="3">
    <source>
        <dbReference type="Proteomes" id="UP001632037"/>
    </source>
</evidence>
<keyword evidence="3" id="KW-1185">Reference proteome</keyword>
<evidence type="ECO:0000256" key="1">
    <source>
        <dbReference type="SAM" id="Phobius"/>
    </source>
</evidence>
<sequence>MKVPHWSYFILDGGARGSRSGVAGLWSRFETIYQAAAPTPAATNKGVLVTTNSKFIITSRTSTTATPSFTHVHLPLLTLLAILLGFSNGVVMVVSSALHVAFSRMISPKICKLGPDSN</sequence>
<evidence type="ECO:0000313" key="2">
    <source>
        <dbReference type="EMBL" id="KAL3665681.1"/>
    </source>
</evidence>
<accession>A0ABD3FIY8</accession>
<comment type="caution">
    <text evidence="2">The sequence shown here is derived from an EMBL/GenBank/DDBJ whole genome shotgun (WGS) entry which is preliminary data.</text>
</comment>
<organism evidence="2 3">
    <name type="scientific">Phytophthora oleae</name>
    <dbReference type="NCBI Taxonomy" id="2107226"/>
    <lineage>
        <taxon>Eukaryota</taxon>
        <taxon>Sar</taxon>
        <taxon>Stramenopiles</taxon>
        <taxon>Oomycota</taxon>
        <taxon>Peronosporomycetes</taxon>
        <taxon>Peronosporales</taxon>
        <taxon>Peronosporaceae</taxon>
        <taxon>Phytophthora</taxon>
    </lineage>
</organism>
<dbReference type="Proteomes" id="UP001632037">
    <property type="component" value="Unassembled WGS sequence"/>
</dbReference>
<gene>
    <name evidence="2" type="ORF">V7S43_009113</name>
</gene>
<dbReference type="EMBL" id="JBIMZQ010000019">
    <property type="protein sequence ID" value="KAL3665681.1"/>
    <property type="molecule type" value="Genomic_DNA"/>
</dbReference>
<proteinExistence type="predicted"/>
<name>A0ABD3FIY8_9STRA</name>
<keyword evidence="1" id="KW-0472">Membrane</keyword>